<name>A0ACA9MY93_9GLOM</name>
<comment type="caution">
    <text evidence="1">The sequence shown here is derived from an EMBL/GenBank/DDBJ whole genome shotgun (WGS) entry which is preliminary data.</text>
</comment>
<keyword evidence="2" id="KW-1185">Reference proteome</keyword>
<dbReference type="Proteomes" id="UP000789920">
    <property type="component" value="Unassembled WGS sequence"/>
</dbReference>
<gene>
    <name evidence="1" type="ORF">RPERSI_LOCUS6692</name>
</gene>
<evidence type="ECO:0000313" key="1">
    <source>
        <dbReference type="EMBL" id="CAG8620367.1"/>
    </source>
</evidence>
<protein>
    <submittedName>
        <fullName evidence="1">26557_t:CDS:1</fullName>
    </submittedName>
</protein>
<reference evidence="1" key="1">
    <citation type="submission" date="2021-06" db="EMBL/GenBank/DDBJ databases">
        <authorList>
            <person name="Kallberg Y."/>
            <person name="Tangrot J."/>
            <person name="Rosling A."/>
        </authorList>
    </citation>
    <scope>NUCLEOTIDE SEQUENCE</scope>
    <source>
        <strain evidence="1">MA461A</strain>
    </source>
</reference>
<accession>A0ACA9MY93</accession>
<sequence length="55" mass="6554">EMVKIKLKADFFRNTTEIEYNFLIKELLGQDFPNFSNIKDEKILYLVEIAKNIKS</sequence>
<evidence type="ECO:0000313" key="2">
    <source>
        <dbReference type="Proteomes" id="UP000789920"/>
    </source>
</evidence>
<organism evidence="1 2">
    <name type="scientific">Racocetra persica</name>
    <dbReference type="NCBI Taxonomy" id="160502"/>
    <lineage>
        <taxon>Eukaryota</taxon>
        <taxon>Fungi</taxon>
        <taxon>Fungi incertae sedis</taxon>
        <taxon>Mucoromycota</taxon>
        <taxon>Glomeromycotina</taxon>
        <taxon>Glomeromycetes</taxon>
        <taxon>Diversisporales</taxon>
        <taxon>Gigasporaceae</taxon>
        <taxon>Racocetra</taxon>
    </lineage>
</organism>
<feature type="non-terminal residue" evidence="1">
    <location>
        <position position="1"/>
    </location>
</feature>
<dbReference type="EMBL" id="CAJVQC010010762">
    <property type="protein sequence ID" value="CAG8620367.1"/>
    <property type="molecule type" value="Genomic_DNA"/>
</dbReference>
<proteinExistence type="predicted"/>